<feature type="transmembrane region" description="Helical" evidence="1">
    <location>
        <begin position="6"/>
        <end position="24"/>
    </location>
</feature>
<reference evidence="2 3" key="1">
    <citation type="journal article" date="2023" name="Nucleic Acids Res.">
        <title>The hologenome of Daphnia magna reveals possible DNA methylation and microbiome-mediated evolution of the host genome.</title>
        <authorList>
            <person name="Chaturvedi A."/>
            <person name="Li X."/>
            <person name="Dhandapani V."/>
            <person name="Marshall H."/>
            <person name="Kissane S."/>
            <person name="Cuenca-Cambronero M."/>
            <person name="Asole G."/>
            <person name="Calvet F."/>
            <person name="Ruiz-Romero M."/>
            <person name="Marangio P."/>
            <person name="Guigo R."/>
            <person name="Rago D."/>
            <person name="Mirbahai L."/>
            <person name="Eastwood N."/>
            <person name="Colbourne J.K."/>
            <person name="Zhou J."/>
            <person name="Mallon E."/>
            <person name="Orsini L."/>
        </authorList>
    </citation>
    <scope>NUCLEOTIDE SEQUENCE [LARGE SCALE GENOMIC DNA]</scope>
    <source>
        <strain evidence="2">LRV0_1</strain>
    </source>
</reference>
<evidence type="ECO:0000313" key="3">
    <source>
        <dbReference type="Proteomes" id="UP001234178"/>
    </source>
</evidence>
<proteinExistence type="predicted"/>
<dbReference type="Proteomes" id="UP001234178">
    <property type="component" value="Unassembled WGS sequence"/>
</dbReference>
<protein>
    <submittedName>
        <fullName evidence="2">Uncharacterized protein</fullName>
    </submittedName>
</protein>
<sequence>MDPSSISMATLVQMDFFAILMWNWNGYVSLRNWKFRSDESSIRKACPKVYGCRGVWCGSSISHCHIFICANMRPLPSTNIKLGVFSKYKVSKVSAIF</sequence>
<gene>
    <name evidence="2" type="ORF">OUZ56_011775</name>
</gene>
<evidence type="ECO:0000256" key="1">
    <source>
        <dbReference type="SAM" id="Phobius"/>
    </source>
</evidence>
<keyword evidence="1" id="KW-0472">Membrane</keyword>
<accession>A0ABQ9Z1E1</accession>
<dbReference type="EMBL" id="JAOYFB010000002">
    <property type="protein sequence ID" value="KAK4006618.1"/>
    <property type="molecule type" value="Genomic_DNA"/>
</dbReference>
<organism evidence="2 3">
    <name type="scientific">Daphnia magna</name>
    <dbReference type="NCBI Taxonomy" id="35525"/>
    <lineage>
        <taxon>Eukaryota</taxon>
        <taxon>Metazoa</taxon>
        <taxon>Ecdysozoa</taxon>
        <taxon>Arthropoda</taxon>
        <taxon>Crustacea</taxon>
        <taxon>Branchiopoda</taxon>
        <taxon>Diplostraca</taxon>
        <taxon>Cladocera</taxon>
        <taxon>Anomopoda</taxon>
        <taxon>Daphniidae</taxon>
        <taxon>Daphnia</taxon>
    </lineage>
</organism>
<comment type="caution">
    <text evidence="2">The sequence shown here is derived from an EMBL/GenBank/DDBJ whole genome shotgun (WGS) entry which is preliminary data.</text>
</comment>
<name>A0ABQ9Z1E1_9CRUS</name>
<evidence type="ECO:0000313" key="2">
    <source>
        <dbReference type="EMBL" id="KAK4006618.1"/>
    </source>
</evidence>
<keyword evidence="1" id="KW-0812">Transmembrane</keyword>
<keyword evidence="3" id="KW-1185">Reference proteome</keyword>
<keyword evidence="1" id="KW-1133">Transmembrane helix</keyword>